<evidence type="ECO:0000256" key="2">
    <source>
        <dbReference type="PROSITE-ProRule" id="PRU00047"/>
    </source>
</evidence>
<feature type="repeat" description="PPR" evidence="3">
    <location>
        <begin position="597"/>
        <end position="631"/>
    </location>
</feature>
<sequence>MIKDTDLTGWDEIWYVSNQIDRHVCYNLDAFCNVKEGFSVTKLESQKKFLFTYGMGEILIEANGKSHIIPGVYYAPEVTLNILSLELLEKQGFQVNYDGNRCNLSLMFRDKEIKRFDEDGLRRMQNQYLQEYFKSITKEGEGLEQDTVRIKGNLYSTKRKDWGTLRREQQLDFIQRKLKKENQEQIGSCMRKISEECKSMLKNKMKEVIQYNTTLNQPTSNNRFKNYKCFQCKQVGHIVKSCPMDYKVENSDANKETKIRMEGIKAIKPSVLITYPETIHFSTTCMIKDTDLTGWDEICQKKFLFTYGMGEILIEANGKSHIIPGVYYAPEVTLNILSLELLEKQEKDRECLGSHQWEISKNGAQKRKPAVLKGKKIMKHFDVQLEDTTKSPEEPTQAPSSPPCIDMMCERGISSNIATYNPIIDAHCLMGEMDKARSLFNSMVSSHVAPDTTTYNSLLIGYCDDEKMDDAMLNDTMLVYHEMNEKGFKPNWVTSNIMIRSCFKAARFADAHTLLDELFAQGQTLGQVTYSKILHDLFLHYRFKEAFSMFHLLGDDSKVNSHLYIVHDLMYGAIRCGKLDIARELFEGLSVKRLKPTSLVYTTMIGGFCAEGLLNDAKQLFLEMEENFCLPTDNTYNFLLQGYLKNKCYNVVEMLLHKMEERDHYLYYLTLSLQHESVAAGSLDTSI</sequence>
<keyword evidence="2" id="KW-0479">Metal-binding</keyword>
<dbReference type="InterPro" id="IPR054722">
    <property type="entry name" value="PolX-like_BBD"/>
</dbReference>
<keyword evidence="1" id="KW-0677">Repeat</keyword>
<dbReference type="NCBIfam" id="TIGR00756">
    <property type="entry name" value="PPR"/>
    <property type="match status" value="3"/>
</dbReference>
<dbReference type="SMART" id="SM00343">
    <property type="entry name" value="ZnF_C2HC"/>
    <property type="match status" value="1"/>
</dbReference>
<feature type="repeat" description="PPR" evidence="3">
    <location>
        <begin position="416"/>
        <end position="450"/>
    </location>
</feature>
<dbReference type="InterPro" id="IPR001878">
    <property type="entry name" value="Znf_CCHC"/>
</dbReference>
<evidence type="ECO:0000313" key="5">
    <source>
        <dbReference type="EMBL" id="GEU56505.1"/>
    </source>
</evidence>
<reference evidence="5" key="1">
    <citation type="journal article" date="2019" name="Sci. Rep.">
        <title>Draft genome of Tanacetum cinerariifolium, the natural source of mosquito coil.</title>
        <authorList>
            <person name="Yamashiro T."/>
            <person name="Shiraishi A."/>
            <person name="Satake H."/>
            <person name="Nakayama K."/>
        </authorList>
    </citation>
    <scope>NUCLEOTIDE SEQUENCE</scope>
</reference>
<dbReference type="GO" id="GO:0003676">
    <property type="term" value="F:nucleic acid binding"/>
    <property type="evidence" value="ECO:0007669"/>
    <property type="project" value="InterPro"/>
</dbReference>
<dbReference type="PANTHER" id="PTHR47932">
    <property type="entry name" value="ATPASE EXPRESSION PROTEIN 3"/>
    <property type="match status" value="1"/>
</dbReference>
<feature type="repeat" description="PPR" evidence="3">
    <location>
        <begin position="451"/>
        <end position="490"/>
    </location>
</feature>
<comment type="caution">
    <text evidence="5">The sequence shown here is derived from an EMBL/GenBank/DDBJ whole genome shotgun (WGS) entry which is preliminary data.</text>
</comment>
<dbReference type="EMBL" id="BKCJ010003673">
    <property type="protein sequence ID" value="GEU56505.1"/>
    <property type="molecule type" value="Genomic_DNA"/>
</dbReference>
<dbReference type="Pfam" id="PF01535">
    <property type="entry name" value="PPR"/>
    <property type="match status" value="1"/>
</dbReference>
<dbReference type="InterPro" id="IPR036875">
    <property type="entry name" value="Znf_CCHC_sf"/>
</dbReference>
<dbReference type="InterPro" id="IPR011990">
    <property type="entry name" value="TPR-like_helical_dom_sf"/>
</dbReference>
<gene>
    <name evidence="5" type="ORF">Tci_028483</name>
</gene>
<accession>A0A6L2L875</accession>
<feature type="domain" description="CCHC-type" evidence="4">
    <location>
        <begin position="228"/>
        <end position="243"/>
    </location>
</feature>
<dbReference type="Gene3D" id="1.25.40.10">
    <property type="entry name" value="Tetratricopeptide repeat domain"/>
    <property type="match status" value="2"/>
</dbReference>
<protein>
    <recommendedName>
        <fullName evidence="4">CCHC-type domain-containing protein</fullName>
    </recommendedName>
</protein>
<dbReference type="Gene3D" id="4.10.60.10">
    <property type="entry name" value="Zinc finger, CCHC-type"/>
    <property type="match status" value="1"/>
</dbReference>
<organism evidence="5">
    <name type="scientific">Tanacetum cinerariifolium</name>
    <name type="common">Dalmatian daisy</name>
    <name type="synonym">Chrysanthemum cinerariifolium</name>
    <dbReference type="NCBI Taxonomy" id="118510"/>
    <lineage>
        <taxon>Eukaryota</taxon>
        <taxon>Viridiplantae</taxon>
        <taxon>Streptophyta</taxon>
        <taxon>Embryophyta</taxon>
        <taxon>Tracheophyta</taxon>
        <taxon>Spermatophyta</taxon>
        <taxon>Magnoliopsida</taxon>
        <taxon>eudicotyledons</taxon>
        <taxon>Gunneridae</taxon>
        <taxon>Pentapetalae</taxon>
        <taxon>asterids</taxon>
        <taxon>campanulids</taxon>
        <taxon>Asterales</taxon>
        <taxon>Asteraceae</taxon>
        <taxon>Asteroideae</taxon>
        <taxon>Anthemideae</taxon>
        <taxon>Anthemidinae</taxon>
        <taxon>Tanacetum</taxon>
    </lineage>
</organism>
<dbReference type="PROSITE" id="PS51375">
    <property type="entry name" value="PPR"/>
    <property type="match status" value="3"/>
</dbReference>
<evidence type="ECO:0000259" key="4">
    <source>
        <dbReference type="PROSITE" id="PS50158"/>
    </source>
</evidence>
<proteinExistence type="predicted"/>
<dbReference type="GO" id="GO:0008270">
    <property type="term" value="F:zinc ion binding"/>
    <property type="evidence" value="ECO:0007669"/>
    <property type="project" value="UniProtKB-KW"/>
</dbReference>
<dbReference type="Pfam" id="PF13041">
    <property type="entry name" value="PPR_2"/>
    <property type="match status" value="2"/>
</dbReference>
<dbReference type="SUPFAM" id="SSF57756">
    <property type="entry name" value="Retrovirus zinc finger-like domains"/>
    <property type="match status" value="1"/>
</dbReference>
<dbReference type="PROSITE" id="PS50158">
    <property type="entry name" value="ZF_CCHC"/>
    <property type="match status" value="1"/>
</dbReference>
<dbReference type="InterPro" id="IPR002885">
    <property type="entry name" value="PPR_rpt"/>
</dbReference>
<keyword evidence="2" id="KW-0863">Zinc-finger</keyword>
<evidence type="ECO:0000256" key="1">
    <source>
        <dbReference type="ARBA" id="ARBA00022737"/>
    </source>
</evidence>
<evidence type="ECO:0000256" key="3">
    <source>
        <dbReference type="PROSITE-ProRule" id="PRU00708"/>
    </source>
</evidence>
<name>A0A6L2L875_TANCI</name>
<keyword evidence="2" id="KW-0862">Zinc</keyword>
<dbReference type="Pfam" id="PF22936">
    <property type="entry name" value="Pol_BBD"/>
    <property type="match status" value="1"/>
</dbReference>
<dbReference type="AlphaFoldDB" id="A0A6L2L875"/>
<dbReference type="PANTHER" id="PTHR47932:SF44">
    <property type="entry name" value="MIOREX COMPLEX COMPONENT 1"/>
    <property type="match status" value="1"/>
</dbReference>